<dbReference type="Gene3D" id="3.40.50.11550">
    <property type="match status" value="1"/>
</dbReference>
<evidence type="ECO:0000313" key="2">
    <source>
        <dbReference type="EMBL" id="ROL74554.1"/>
    </source>
</evidence>
<dbReference type="SUPFAM" id="SSF159501">
    <property type="entry name" value="EreA/ChaN-like"/>
    <property type="match status" value="1"/>
</dbReference>
<evidence type="ECO:0000313" key="3">
    <source>
        <dbReference type="Proteomes" id="UP000285286"/>
    </source>
</evidence>
<sequence>MPYQLNVPSDSLASSQGQKQALDTIASTLVTQCPDMWEMAREVARNLLLKHTGQTPEPDTIYWHRFAGAVSSTRSFTGWEHYGPPLESMTLPQLVMRRFNSHDQDNSDLLQQNGGFYQAGPHSPVFNETNEIRMLGQDVLNEFWQIDFSTLFNHRLDAFWQAHADDFRLMAKVNFLAKAYEDYQSGALYPQHCQAIFKAVAGDLRAPITRKQLADQVQAAQGWSVRTFDIGGYLASDIVRIVSPEGHQFVYIPGETTALHSFETNNDLHIWVLQQACTDLASRARFESHFPLSTHPPRGSGTGLNSLIELLVTSYGHADHSLINQLDRPIAGDLFSYLRDQARERMYADADTALRSNTELRKQMWIGYLNAFTNTFGVIGAMCWPVALAVVGADLASLGLNIDQAVNGDTTAQRKAGITGAIVSAVSAAFDATLVFGAGAAAEVAEVVDPLEAERSASGLRTPRPPFASEARPLPEIIDRPLERPIANVIVDGQRPQLEGNLRGTYLLDGQTYITLYGDPFAVRYVSEMKTWVIIDEQNPYAFYRSQPVRLNAHGQWELLPKPGLQGGGKFWSKHPWGSSTVAPTPVVLPPSPYEVPVELRAKLQSAANEPGDLLLKGYVNMNDPELNAAAASFTRIRQQLAEESRTYLRRVQVPPRVEIPSLPTNSTPKSIIKEAFRRAEGLVIGERHSSIASKKFLIENMEVLAKQRVRTLYMEHLLTDFHQADLDTFMRTGKMPKGLSKYLESLDSGFGTDPSGQFTFLNLVRTAQRNHLRIQAIDCMASYRQSGLVDLEGTLRIEMMNRYATSIISAVEQQSPGRWIALVGESHANTFEQVPGLSELNKAIGLRVADAEAGTAVGLFVDEGRFGELSKSEPPRFVKNDLVLRMVTPGSWPVDVVATHETRLPRTGMFLIERQGDQTLLFHRSSDRSIVRTVIRVTEDHVSIDRASWPPIHNHRFKDLRDLAAALKLMGLTEA</sequence>
<dbReference type="CDD" id="cd14729">
    <property type="entry name" value="RtxA-like"/>
    <property type="match status" value="1"/>
</dbReference>
<gene>
    <name evidence="2" type="ORF">BHU25_10080</name>
</gene>
<keyword evidence="3" id="KW-1185">Reference proteome</keyword>
<dbReference type="AlphaFoldDB" id="A0A423DS66"/>
<dbReference type="Pfam" id="PF20178">
    <property type="entry name" value="ToxA_N"/>
    <property type="match status" value="1"/>
</dbReference>
<dbReference type="InterPro" id="IPR046673">
    <property type="entry name" value="ToxA_N"/>
</dbReference>
<reference evidence="2 3" key="1">
    <citation type="submission" date="2016-10" db="EMBL/GenBank/DDBJ databases">
        <title>Comparative genome analysis of multiple Pseudomonas spp. focuses on biocontrol and plant growth promoting traits.</title>
        <authorList>
            <person name="Tao X.-Y."/>
            <person name="Taylor C.G."/>
        </authorList>
    </citation>
    <scope>NUCLEOTIDE SEQUENCE [LARGE SCALE GENOMIC DNA]</scope>
    <source>
        <strain evidence="2 3">15D11</strain>
    </source>
</reference>
<proteinExistence type="predicted"/>
<dbReference type="EMBL" id="MOAM01000016">
    <property type="protein sequence ID" value="ROL74554.1"/>
    <property type="molecule type" value="Genomic_DNA"/>
</dbReference>
<dbReference type="RefSeq" id="WP_184959432.1">
    <property type="nucleotide sequence ID" value="NZ_MOAM01000016.1"/>
</dbReference>
<accession>A0A423DS66</accession>
<evidence type="ECO:0000259" key="1">
    <source>
        <dbReference type="Pfam" id="PF20178"/>
    </source>
</evidence>
<protein>
    <recommendedName>
        <fullName evidence="1">Dermonecrotic toxin N-terminal domain-containing protein</fullName>
    </recommendedName>
</protein>
<feature type="domain" description="Dermonecrotic toxin N-terminal" evidence="1">
    <location>
        <begin position="32"/>
        <end position="292"/>
    </location>
</feature>
<name>A0A423DS66_9PSED</name>
<dbReference type="Proteomes" id="UP000285286">
    <property type="component" value="Unassembled WGS sequence"/>
</dbReference>
<comment type="caution">
    <text evidence="2">The sequence shown here is derived from an EMBL/GenBank/DDBJ whole genome shotgun (WGS) entry which is preliminary data.</text>
</comment>
<organism evidence="2 3">
    <name type="scientific">Pseudomonas vranovensis</name>
    <dbReference type="NCBI Taxonomy" id="321661"/>
    <lineage>
        <taxon>Bacteria</taxon>
        <taxon>Pseudomonadati</taxon>
        <taxon>Pseudomonadota</taxon>
        <taxon>Gammaproteobacteria</taxon>
        <taxon>Pseudomonadales</taxon>
        <taxon>Pseudomonadaceae</taxon>
        <taxon>Pseudomonas</taxon>
    </lineage>
</organism>